<protein>
    <submittedName>
        <fullName evidence="2">Uncharacterized protein</fullName>
    </submittedName>
</protein>
<sequence length="98" mass="11040">MNSKEKFPPHSVCFRASWNATFLTTILSGHFPAPHCSSTWTAAISLGTMAFVVSKGKPVKVHQGHPIQARKQRRRRSAFSGRRSSALPPLSLHWFHWC</sequence>
<proteinExistence type="predicted"/>
<dbReference type="AlphaFoldDB" id="A0A0A9E710"/>
<dbReference type="EMBL" id="GBRH01203072">
    <property type="protein sequence ID" value="JAD94823.1"/>
    <property type="molecule type" value="Transcribed_RNA"/>
</dbReference>
<evidence type="ECO:0000256" key="1">
    <source>
        <dbReference type="SAM" id="MobiDB-lite"/>
    </source>
</evidence>
<organism evidence="2">
    <name type="scientific">Arundo donax</name>
    <name type="common">Giant reed</name>
    <name type="synonym">Donax arundinaceus</name>
    <dbReference type="NCBI Taxonomy" id="35708"/>
    <lineage>
        <taxon>Eukaryota</taxon>
        <taxon>Viridiplantae</taxon>
        <taxon>Streptophyta</taxon>
        <taxon>Embryophyta</taxon>
        <taxon>Tracheophyta</taxon>
        <taxon>Spermatophyta</taxon>
        <taxon>Magnoliopsida</taxon>
        <taxon>Liliopsida</taxon>
        <taxon>Poales</taxon>
        <taxon>Poaceae</taxon>
        <taxon>PACMAD clade</taxon>
        <taxon>Arundinoideae</taxon>
        <taxon>Arundineae</taxon>
        <taxon>Arundo</taxon>
    </lineage>
</organism>
<name>A0A0A9E710_ARUDO</name>
<feature type="region of interest" description="Disordered" evidence="1">
    <location>
        <begin position="62"/>
        <end position="86"/>
    </location>
</feature>
<accession>A0A0A9E710</accession>
<feature type="compositionally biased region" description="Basic residues" evidence="1">
    <location>
        <begin position="62"/>
        <end position="77"/>
    </location>
</feature>
<reference evidence="2" key="2">
    <citation type="journal article" date="2015" name="Data Brief">
        <title>Shoot transcriptome of the giant reed, Arundo donax.</title>
        <authorList>
            <person name="Barrero R.A."/>
            <person name="Guerrero F.D."/>
            <person name="Moolhuijzen P."/>
            <person name="Goolsby J.A."/>
            <person name="Tidwell J."/>
            <person name="Bellgard S.E."/>
            <person name="Bellgard M.I."/>
        </authorList>
    </citation>
    <scope>NUCLEOTIDE SEQUENCE</scope>
    <source>
        <tissue evidence="2">Shoot tissue taken approximately 20 cm above the soil surface</tissue>
    </source>
</reference>
<evidence type="ECO:0000313" key="2">
    <source>
        <dbReference type="EMBL" id="JAD94823.1"/>
    </source>
</evidence>
<reference evidence="2" key="1">
    <citation type="submission" date="2014-09" db="EMBL/GenBank/DDBJ databases">
        <authorList>
            <person name="Magalhaes I.L.F."/>
            <person name="Oliveira U."/>
            <person name="Santos F.R."/>
            <person name="Vidigal T.H.D.A."/>
            <person name="Brescovit A.D."/>
            <person name="Santos A.J."/>
        </authorList>
    </citation>
    <scope>NUCLEOTIDE SEQUENCE</scope>
    <source>
        <tissue evidence="2">Shoot tissue taken approximately 20 cm above the soil surface</tissue>
    </source>
</reference>